<evidence type="ECO:0000256" key="1">
    <source>
        <dbReference type="SAM" id="MobiDB-lite"/>
    </source>
</evidence>
<sequence length="86" mass="10039">MYIQEDLERVTGEWYYGGGPGHPRTELTSRAERSEDRDPILGLRPCRTLNTARSRRKGPPRVPRPARGLPRFHWVAPQRLAAQQYW</sequence>
<evidence type="ECO:0000313" key="3">
    <source>
        <dbReference type="Proteomes" id="UP001066276"/>
    </source>
</evidence>
<feature type="region of interest" description="Disordered" evidence="1">
    <location>
        <begin position="14"/>
        <end position="69"/>
    </location>
</feature>
<reference evidence="2" key="1">
    <citation type="journal article" date="2022" name="bioRxiv">
        <title>Sequencing and chromosome-scale assembly of the giantPleurodeles waltlgenome.</title>
        <authorList>
            <person name="Brown T."/>
            <person name="Elewa A."/>
            <person name="Iarovenko S."/>
            <person name="Subramanian E."/>
            <person name="Araus A.J."/>
            <person name="Petzold A."/>
            <person name="Susuki M."/>
            <person name="Suzuki K.-i.T."/>
            <person name="Hayashi T."/>
            <person name="Toyoda A."/>
            <person name="Oliveira C."/>
            <person name="Osipova E."/>
            <person name="Leigh N.D."/>
            <person name="Simon A."/>
            <person name="Yun M.H."/>
        </authorList>
    </citation>
    <scope>NUCLEOTIDE SEQUENCE</scope>
    <source>
        <strain evidence="2">20211129_DDA</strain>
        <tissue evidence="2">Liver</tissue>
    </source>
</reference>
<dbReference type="AlphaFoldDB" id="A0AAV7UDG3"/>
<accession>A0AAV7UDG3</accession>
<dbReference type="EMBL" id="JANPWB010000005">
    <property type="protein sequence ID" value="KAJ1186706.1"/>
    <property type="molecule type" value="Genomic_DNA"/>
</dbReference>
<proteinExistence type="predicted"/>
<dbReference type="Proteomes" id="UP001066276">
    <property type="component" value="Chromosome 3_1"/>
</dbReference>
<name>A0AAV7UDG3_PLEWA</name>
<gene>
    <name evidence="2" type="ORF">NDU88_003487</name>
</gene>
<comment type="caution">
    <text evidence="2">The sequence shown here is derived from an EMBL/GenBank/DDBJ whole genome shotgun (WGS) entry which is preliminary data.</text>
</comment>
<feature type="compositionally biased region" description="Basic and acidic residues" evidence="1">
    <location>
        <begin position="23"/>
        <end position="39"/>
    </location>
</feature>
<keyword evidence="3" id="KW-1185">Reference proteome</keyword>
<protein>
    <submittedName>
        <fullName evidence="2">Uncharacterized protein</fullName>
    </submittedName>
</protein>
<organism evidence="2 3">
    <name type="scientific">Pleurodeles waltl</name>
    <name type="common">Iberian ribbed newt</name>
    <dbReference type="NCBI Taxonomy" id="8319"/>
    <lineage>
        <taxon>Eukaryota</taxon>
        <taxon>Metazoa</taxon>
        <taxon>Chordata</taxon>
        <taxon>Craniata</taxon>
        <taxon>Vertebrata</taxon>
        <taxon>Euteleostomi</taxon>
        <taxon>Amphibia</taxon>
        <taxon>Batrachia</taxon>
        <taxon>Caudata</taxon>
        <taxon>Salamandroidea</taxon>
        <taxon>Salamandridae</taxon>
        <taxon>Pleurodelinae</taxon>
        <taxon>Pleurodeles</taxon>
    </lineage>
</organism>
<evidence type="ECO:0000313" key="2">
    <source>
        <dbReference type="EMBL" id="KAJ1186706.1"/>
    </source>
</evidence>